<gene>
    <name evidence="1" type="ORF">SDC9_195485</name>
</gene>
<accession>A0A645I979</accession>
<dbReference type="EMBL" id="VSSQ01109719">
    <property type="protein sequence ID" value="MPN47881.1"/>
    <property type="molecule type" value="Genomic_DNA"/>
</dbReference>
<protein>
    <submittedName>
        <fullName evidence="1">Uncharacterized protein</fullName>
    </submittedName>
</protein>
<reference evidence="1" key="1">
    <citation type="submission" date="2019-08" db="EMBL/GenBank/DDBJ databases">
        <authorList>
            <person name="Kucharzyk K."/>
            <person name="Murdoch R.W."/>
            <person name="Higgins S."/>
            <person name="Loffler F."/>
        </authorList>
    </citation>
    <scope>NUCLEOTIDE SEQUENCE</scope>
</reference>
<proteinExistence type="predicted"/>
<name>A0A645I979_9ZZZZ</name>
<evidence type="ECO:0000313" key="1">
    <source>
        <dbReference type="EMBL" id="MPN47881.1"/>
    </source>
</evidence>
<dbReference type="AlphaFoldDB" id="A0A645I979"/>
<organism evidence="1">
    <name type="scientific">bioreactor metagenome</name>
    <dbReference type="NCBI Taxonomy" id="1076179"/>
    <lineage>
        <taxon>unclassified sequences</taxon>
        <taxon>metagenomes</taxon>
        <taxon>ecological metagenomes</taxon>
    </lineage>
</organism>
<sequence>MMRQIEPHYVLCFGKPFREMENNTIVINYQSYRQTKEDIWEEEEPKLDI</sequence>
<comment type="caution">
    <text evidence="1">The sequence shown here is derived from an EMBL/GenBank/DDBJ whole genome shotgun (WGS) entry which is preliminary data.</text>
</comment>